<protein>
    <submittedName>
        <fullName evidence="4">Unnamed protein product</fullName>
    </submittedName>
</protein>
<reference evidence="4" key="1">
    <citation type="submission" date="2023-04" db="EMBL/GenBank/DDBJ databases">
        <title>Phytophthora lilii NBRC 32176.</title>
        <authorList>
            <person name="Ichikawa N."/>
            <person name="Sato H."/>
            <person name="Tonouchi N."/>
        </authorList>
    </citation>
    <scope>NUCLEOTIDE SEQUENCE</scope>
    <source>
        <strain evidence="4">NBRC 32176</strain>
    </source>
</reference>
<feature type="compositionally biased region" description="Polar residues" evidence="1">
    <location>
        <begin position="581"/>
        <end position="597"/>
    </location>
</feature>
<dbReference type="GO" id="GO:0004674">
    <property type="term" value="F:protein serine/threonine kinase activity"/>
    <property type="evidence" value="ECO:0007669"/>
    <property type="project" value="TreeGrafter"/>
</dbReference>
<dbReference type="Gene3D" id="3.30.200.20">
    <property type="entry name" value="Phosphorylase Kinase, domain 1"/>
    <property type="match status" value="1"/>
</dbReference>
<dbReference type="Pfam" id="PF07714">
    <property type="entry name" value="PK_Tyr_Ser-Thr"/>
    <property type="match status" value="1"/>
</dbReference>
<dbReference type="InterPro" id="IPR000719">
    <property type="entry name" value="Prot_kinase_dom"/>
</dbReference>
<organism evidence="4 5">
    <name type="scientific">Phytophthora lilii</name>
    <dbReference type="NCBI Taxonomy" id="2077276"/>
    <lineage>
        <taxon>Eukaryota</taxon>
        <taxon>Sar</taxon>
        <taxon>Stramenopiles</taxon>
        <taxon>Oomycota</taxon>
        <taxon>Peronosporomycetes</taxon>
        <taxon>Peronosporales</taxon>
        <taxon>Peronosporaceae</taxon>
        <taxon>Phytophthora</taxon>
    </lineage>
</organism>
<feature type="region of interest" description="Disordered" evidence="1">
    <location>
        <begin position="576"/>
        <end position="597"/>
    </location>
</feature>
<dbReference type="OrthoDB" id="4062651at2759"/>
<dbReference type="EMBL" id="BSXW01000163">
    <property type="protein sequence ID" value="GMF13612.1"/>
    <property type="molecule type" value="Genomic_DNA"/>
</dbReference>
<evidence type="ECO:0000256" key="2">
    <source>
        <dbReference type="SAM" id="Phobius"/>
    </source>
</evidence>
<dbReference type="InterPro" id="IPR051681">
    <property type="entry name" value="Ser/Thr_Kinases-Pseudokinases"/>
</dbReference>
<keyword evidence="2" id="KW-1133">Transmembrane helix</keyword>
<dbReference type="AlphaFoldDB" id="A0A9W6TI01"/>
<dbReference type="PROSITE" id="PS50011">
    <property type="entry name" value="PROTEIN_KINASE_DOM"/>
    <property type="match status" value="1"/>
</dbReference>
<comment type="caution">
    <text evidence="4">The sequence shown here is derived from an EMBL/GenBank/DDBJ whole genome shotgun (WGS) entry which is preliminary data.</text>
</comment>
<dbReference type="SUPFAM" id="SSF56112">
    <property type="entry name" value="Protein kinase-like (PK-like)"/>
    <property type="match status" value="1"/>
</dbReference>
<dbReference type="Gene3D" id="1.10.510.10">
    <property type="entry name" value="Transferase(Phosphotransferase) domain 1"/>
    <property type="match status" value="1"/>
</dbReference>
<dbReference type="InterPro" id="IPR011009">
    <property type="entry name" value="Kinase-like_dom_sf"/>
</dbReference>
<feature type="transmembrane region" description="Helical" evidence="2">
    <location>
        <begin position="112"/>
        <end position="134"/>
    </location>
</feature>
<dbReference type="GO" id="GO:0005524">
    <property type="term" value="F:ATP binding"/>
    <property type="evidence" value="ECO:0007669"/>
    <property type="project" value="InterPro"/>
</dbReference>
<evidence type="ECO:0000313" key="5">
    <source>
        <dbReference type="Proteomes" id="UP001165083"/>
    </source>
</evidence>
<evidence type="ECO:0000256" key="1">
    <source>
        <dbReference type="SAM" id="MobiDB-lite"/>
    </source>
</evidence>
<evidence type="ECO:0000259" key="3">
    <source>
        <dbReference type="PROSITE" id="PS50011"/>
    </source>
</evidence>
<keyword evidence="5" id="KW-1185">Reference proteome</keyword>
<dbReference type="PANTHER" id="PTHR44329">
    <property type="entry name" value="SERINE/THREONINE-PROTEIN KINASE TNNI3K-RELATED"/>
    <property type="match status" value="1"/>
</dbReference>
<dbReference type="PANTHER" id="PTHR44329:SF214">
    <property type="entry name" value="PROTEIN KINASE DOMAIN-CONTAINING PROTEIN"/>
    <property type="match status" value="1"/>
</dbReference>
<sequence length="597" mass="65539">MRGTSAVWGEHRAQHALLPIQIGKLSRQRRPRAKASQPYSALALTAAGIPSGDRVDVSFQRWIKHGRRLENAYIHSLLIVWQCRRPPFDLQARYLSQRNLGTPRSVMVSSSMAFIIAIVVAVVLLLALGGWWMYRRRTHKRVNGPRSSRSQGTEYVDCVLTPDMMAIVADGSRRSSGTTGFGGKWFQHLPRISSVPSMEFFEQLSTAGGRGSSSALATGSSPVTNGTQQRWLEKCDSSDALACNAVALEQCRLPPQCVVDGELLHEGSFTLAFRATLKIEGQANRQVVVRRLLPELAEQQSYRQAFMADISLSALLLHPRIVAFVGFYDPTQHVYDLDSPSSPSHLVRQSAQPSAVTEYMPNGDLSSLLKLRPRNAHDFGWFHSVSVPNTKAQLALDIVDALVYLHSRPAGVSSSLHPPQLQARRVLLSELCDAKLCAFGVRRVVGTQAMYSRSDFSVAWLAPELLRAEPRSEQADVYALGVLLTELDTCELPYASGVDMDDGMDEQSQLALLVSSGCIRPALSMDCPVQIQELVMRCLSFSPNQRPPAIEVQHTLRKLINGTSVCDSSLASLPSNVSSLHSTPGPSTTTLNTLFTP</sequence>
<dbReference type="Proteomes" id="UP001165083">
    <property type="component" value="Unassembled WGS sequence"/>
</dbReference>
<keyword evidence="2" id="KW-0812">Transmembrane</keyword>
<keyword evidence="2" id="KW-0472">Membrane</keyword>
<name>A0A9W6TI01_9STRA</name>
<gene>
    <name evidence="4" type="ORF">Plil01_000407000</name>
</gene>
<feature type="domain" description="Protein kinase" evidence="3">
    <location>
        <begin position="258"/>
        <end position="557"/>
    </location>
</feature>
<dbReference type="InterPro" id="IPR001245">
    <property type="entry name" value="Ser-Thr/Tyr_kinase_cat_dom"/>
</dbReference>
<proteinExistence type="predicted"/>
<accession>A0A9W6TI01</accession>
<evidence type="ECO:0000313" key="4">
    <source>
        <dbReference type="EMBL" id="GMF13612.1"/>
    </source>
</evidence>